<dbReference type="SMART" id="SM00066">
    <property type="entry name" value="GAL4"/>
    <property type="match status" value="1"/>
</dbReference>
<feature type="compositionally biased region" description="Low complexity" evidence="4">
    <location>
        <begin position="80"/>
        <end position="93"/>
    </location>
</feature>
<comment type="caution">
    <text evidence="6">The sequence shown here is derived from an EMBL/GenBank/DDBJ whole genome shotgun (WGS) entry which is preliminary data.</text>
</comment>
<comment type="subcellular location">
    <subcellularLocation>
        <location evidence="1">Nucleus</location>
    </subcellularLocation>
</comment>
<dbReference type="EMBL" id="JAGPYM010000026">
    <property type="protein sequence ID" value="KAH6880374.1"/>
    <property type="molecule type" value="Genomic_DNA"/>
</dbReference>
<evidence type="ECO:0000313" key="6">
    <source>
        <dbReference type="EMBL" id="KAH6880374.1"/>
    </source>
</evidence>
<feature type="region of interest" description="Disordered" evidence="4">
    <location>
        <begin position="77"/>
        <end position="109"/>
    </location>
</feature>
<dbReference type="SUPFAM" id="SSF57701">
    <property type="entry name" value="Zn2/Cys6 DNA-binding domain"/>
    <property type="match status" value="1"/>
</dbReference>
<feature type="domain" description="Zn(2)-C6 fungal-type" evidence="5">
    <location>
        <begin position="14"/>
        <end position="41"/>
    </location>
</feature>
<reference evidence="6 7" key="1">
    <citation type="journal article" date="2021" name="Nat. Commun.">
        <title>Genetic determinants of endophytism in the Arabidopsis root mycobiome.</title>
        <authorList>
            <person name="Mesny F."/>
            <person name="Miyauchi S."/>
            <person name="Thiergart T."/>
            <person name="Pickel B."/>
            <person name="Atanasova L."/>
            <person name="Karlsson M."/>
            <person name="Huettel B."/>
            <person name="Barry K.W."/>
            <person name="Haridas S."/>
            <person name="Chen C."/>
            <person name="Bauer D."/>
            <person name="Andreopoulos W."/>
            <person name="Pangilinan J."/>
            <person name="LaButti K."/>
            <person name="Riley R."/>
            <person name="Lipzen A."/>
            <person name="Clum A."/>
            <person name="Drula E."/>
            <person name="Henrissat B."/>
            <person name="Kohler A."/>
            <person name="Grigoriev I.V."/>
            <person name="Martin F.M."/>
            <person name="Hacquard S."/>
        </authorList>
    </citation>
    <scope>NUCLEOTIDE SEQUENCE [LARGE SCALE GENOMIC DNA]</scope>
    <source>
        <strain evidence="6 7">MPI-CAGE-CH-0241</strain>
    </source>
</reference>
<feature type="compositionally biased region" description="Polar residues" evidence="4">
    <location>
        <begin position="96"/>
        <end position="109"/>
    </location>
</feature>
<protein>
    <submittedName>
        <fullName evidence="6">C6 zinc finger protein</fullName>
    </submittedName>
</protein>
<accession>A0A9P9AN41</accession>
<keyword evidence="3" id="KW-0539">Nucleus</keyword>
<dbReference type="Pfam" id="PF04082">
    <property type="entry name" value="Fungal_trans"/>
    <property type="match status" value="1"/>
</dbReference>
<dbReference type="GO" id="GO:0000981">
    <property type="term" value="F:DNA-binding transcription factor activity, RNA polymerase II-specific"/>
    <property type="evidence" value="ECO:0007669"/>
    <property type="project" value="InterPro"/>
</dbReference>
<dbReference type="AlphaFoldDB" id="A0A9P9AN41"/>
<evidence type="ECO:0000256" key="4">
    <source>
        <dbReference type="SAM" id="MobiDB-lite"/>
    </source>
</evidence>
<evidence type="ECO:0000256" key="3">
    <source>
        <dbReference type="ARBA" id="ARBA00023242"/>
    </source>
</evidence>
<keyword evidence="7" id="KW-1185">Reference proteome</keyword>
<evidence type="ECO:0000256" key="2">
    <source>
        <dbReference type="ARBA" id="ARBA00022723"/>
    </source>
</evidence>
<evidence type="ECO:0000313" key="7">
    <source>
        <dbReference type="Proteomes" id="UP000777438"/>
    </source>
</evidence>
<dbReference type="PROSITE" id="PS50048">
    <property type="entry name" value="ZN2_CY6_FUNGAL_2"/>
    <property type="match status" value="1"/>
</dbReference>
<gene>
    <name evidence="6" type="ORF">B0T10DRAFT_143700</name>
</gene>
<dbReference type="SMART" id="SM00906">
    <property type="entry name" value="Fungal_trans"/>
    <property type="match status" value="1"/>
</dbReference>
<dbReference type="GO" id="GO:0005634">
    <property type="term" value="C:nucleus"/>
    <property type="evidence" value="ECO:0007669"/>
    <property type="project" value="UniProtKB-SubCell"/>
</dbReference>
<dbReference type="CDD" id="cd00067">
    <property type="entry name" value="GAL4"/>
    <property type="match status" value="1"/>
</dbReference>
<dbReference type="GO" id="GO:0003677">
    <property type="term" value="F:DNA binding"/>
    <property type="evidence" value="ECO:0007669"/>
    <property type="project" value="InterPro"/>
</dbReference>
<dbReference type="GO" id="GO:0008270">
    <property type="term" value="F:zinc ion binding"/>
    <property type="evidence" value="ECO:0007669"/>
    <property type="project" value="InterPro"/>
</dbReference>
<dbReference type="OrthoDB" id="2269373at2759"/>
<dbReference type="InterPro" id="IPR036864">
    <property type="entry name" value="Zn2-C6_fun-type_DNA-bd_sf"/>
</dbReference>
<dbReference type="PANTHER" id="PTHR31001">
    <property type="entry name" value="UNCHARACTERIZED TRANSCRIPTIONAL REGULATORY PROTEIN"/>
    <property type="match status" value="1"/>
</dbReference>
<sequence>MTSNFPSLEPQVLACRPCRRRKVKCDHGRPCSNCIKINAQCMPTLPAPKRPRRQPRAELRERLARCEELLERIKNSELESPASYTTHSSTSPSPHVPNQQVSCSEPIQQTKPPTAKILIDRGAVRYTDKWLWAAMAEEVFAMKALQEPELPYDDGHLQTAFGLTNDGFQNLSLSEEEEFDDLSQLQPLPSQMYSLWQLFLERVHPLTKVIHPPSIHPYLVDAICGTSSLPKNMQALLFSIFGLAALSLSEEEAWNMLGTDKDNALRRFAMGLRMALLRAQYLERPNLTVLQALTLYLMSLQGRYDSQETWILNSICVRMAQKMGLHRDGEVLGLSPFETEMRRRVWWQIAILDVKFARASGMRISRLPPSTDCKMPTNIDDAGLDPNATEPFKDQQGPTEMIICLLFCKVGHLVLTKPEYQEALSQGEAVTFGSESDSGSEHQMDEFTNVIREIEKGLDETLEKFSYPEAGPIHEFASDVKTVLSSRISEMGQSASQQPEWGTEIITPSDNLFKLSIMSIEQSVKLHQKSKGGGFSWSILFNLHYDIFSHMVGQLSLRTSGSLVERAWNLVPVIYSIHEEFFDLSQSSSVSLANFVLRAWKMRSSVLRARLGSVPEVPDYIQRLDLGMSLRRVKPRID</sequence>
<name>A0A9P9AN41_9HYPO</name>
<proteinExistence type="predicted"/>
<evidence type="ECO:0000259" key="5">
    <source>
        <dbReference type="PROSITE" id="PS50048"/>
    </source>
</evidence>
<dbReference type="InterPro" id="IPR007219">
    <property type="entry name" value="XnlR_reg_dom"/>
</dbReference>
<dbReference type="InterPro" id="IPR001138">
    <property type="entry name" value="Zn2Cys6_DnaBD"/>
</dbReference>
<dbReference type="InterPro" id="IPR050613">
    <property type="entry name" value="Sec_Metabolite_Reg"/>
</dbReference>
<dbReference type="Pfam" id="PF00172">
    <property type="entry name" value="Zn_clus"/>
    <property type="match status" value="1"/>
</dbReference>
<dbReference type="PANTHER" id="PTHR31001:SF85">
    <property type="entry name" value="ZN(II)2CYS6 TRANSCRIPTION FACTOR (EUROFUNG)"/>
    <property type="match status" value="1"/>
</dbReference>
<dbReference type="Gene3D" id="4.10.240.10">
    <property type="entry name" value="Zn(2)-C6 fungal-type DNA-binding domain"/>
    <property type="match status" value="1"/>
</dbReference>
<dbReference type="PROSITE" id="PS00463">
    <property type="entry name" value="ZN2_CY6_FUNGAL_1"/>
    <property type="match status" value="1"/>
</dbReference>
<dbReference type="CDD" id="cd12148">
    <property type="entry name" value="fungal_TF_MHR"/>
    <property type="match status" value="1"/>
</dbReference>
<keyword evidence="2" id="KW-0479">Metal-binding</keyword>
<dbReference type="GO" id="GO:0006351">
    <property type="term" value="P:DNA-templated transcription"/>
    <property type="evidence" value="ECO:0007669"/>
    <property type="project" value="InterPro"/>
</dbReference>
<organism evidence="6 7">
    <name type="scientific">Thelonectria olida</name>
    <dbReference type="NCBI Taxonomy" id="1576542"/>
    <lineage>
        <taxon>Eukaryota</taxon>
        <taxon>Fungi</taxon>
        <taxon>Dikarya</taxon>
        <taxon>Ascomycota</taxon>
        <taxon>Pezizomycotina</taxon>
        <taxon>Sordariomycetes</taxon>
        <taxon>Hypocreomycetidae</taxon>
        <taxon>Hypocreales</taxon>
        <taxon>Nectriaceae</taxon>
        <taxon>Thelonectria</taxon>
    </lineage>
</organism>
<evidence type="ECO:0000256" key="1">
    <source>
        <dbReference type="ARBA" id="ARBA00004123"/>
    </source>
</evidence>
<dbReference type="Proteomes" id="UP000777438">
    <property type="component" value="Unassembled WGS sequence"/>
</dbReference>